<name>A0A917SZK8_9ACTN</name>
<comment type="caution">
    <text evidence="4">The sequence shown here is derived from an EMBL/GenBank/DDBJ whole genome shotgun (WGS) entry which is preliminary data.</text>
</comment>
<dbReference type="Gene3D" id="3.40.50.720">
    <property type="entry name" value="NAD(P)-binding Rossmann-like Domain"/>
    <property type="match status" value="1"/>
</dbReference>
<dbReference type="FunFam" id="3.40.50.720:FF:000084">
    <property type="entry name" value="Short-chain dehydrogenase reductase"/>
    <property type="match status" value="1"/>
</dbReference>
<reference evidence="4" key="2">
    <citation type="submission" date="2020-09" db="EMBL/GenBank/DDBJ databases">
        <authorList>
            <person name="Sun Q."/>
            <person name="Ohkuma M."/>
        </authorList>
    </citation>
    <scope>NUCLEOTIDE SEQUENCE</scope>
    <source>
        <strain evidence="4">JCM 19831</strain>
    </source>
</reference>
<dbReference type="Pfam" id="PF13561">
    <property type="entry name" value="adh_short_C2"/>
    <property type="match status" value="1"/>
</dbReference>
<dbReference type="EMBL" id="BMPI01000001">
    <property type="protein sequence ID" value="GGM03991.1"/>
    <property type="molecule type" value="Genomic_DNA"/>
</dbReference>
<accession>A0A917SZK8</accession>
<evidence type="ECO:0000313" key="5">
    <source>
        <dbReference type="Proteomes" id="UP000642070"/>
    </source>
</evidence>
<dbReference type="PANTHER" id="PTHR43477:SF1">
    <property type="entry name" value="DIHYDROANTICAPSIN 7-DEHYDROGENASE"/>
    <property type="match status" value="1"/>
</dbReference>
<dbReference type="GO" id="GO:0016491">
    <property type="term" value="F:oxidoreductase activity"/>
    <property type="evidence" value="ECO:0007669"/>
    <property type="project" value="UniProtKB-KW"/>
</dbReference>
<gene>
    <name evidence="4" type="ORF">GCM10007977_001650</name>
</gene>
<organism evidence="4 5">
    <name type="scientific">Dactylosporangium sucinum</name>
    <dbReference type="NCBI Taxonomy" id="1424081"/>
    <lineage>
        <taxon>Bacteria</taxon>
        <taxon>Bacillati</taxon>
        <taxon>Actinomycetota</taxon>
        <taxon>Actinomycetes</taxon>
        <taxon>Micromonosporales</taxon>
        <taxon>Micromonosporaceae</taxon>
        <taxon>Dactylosporangium</taxon>
    </lineage>
</organism>
<dbReference type="SMART" id="SM00822">
    <property type="entry name" value="PKS_KR"/>
    <property type="match status" value="1"/>
</dbReference>
<comment type="similarity">
    <text evidence="1">Belongs to the short-chain dehydrogenases/reductases (SDR) family.</text>
</comment>
<keyword evidence="2" id="KW-0560">Oxidoreductase</keyword>
<evidence type="ECO:0000313" key="4">
    <source>
        <dbReference type="EMBL" id="GGM03991.1"/>
    </source>
</evidence>
<dbReference type="InterPro" id="IPR002347">
    <property type="entry name" value="SDR_fam"/>
</dbReference>
<sequence>MKEFDGLAAIVTGGASGIGLATARLLAERGARVAVLDLNVDGIGPEFLAVQCDVTDDAGVTAAVAAVERGLGRLDVVINNAGIGAQGAVEANDLDEWRRVLDVNLLGVVRVARASLPALRASPAASMVITSSMAATVGLPQRALYSATKGALLSLTLAMAADHVHEGIRVNCVAPGTADTPWVQRLLARAADPVAELAALGARQPIGRLVSAPEVAEAICYLAGPRSASTTGTVLPVDGGAQSLRLPVKLGPS</sequence>
<evidence type="ECO:0000259" key="3">
    <source>
        <dbReference type="SMART" id="SM00822"/>
    </source>
</evidence>
<keyword evidence="5" id="KW-1185">Reference proteome</keyword>
<feature type="domain" description="Ketoreductase" evidence="3">
    <location>
        <begin position="7"/>
        <end position="176"/>
    </location>
</feature>
<dbReference type="PRINTS" id="PR00081">
    <property type="entry name" value="GDHRDH"/>
</dbReference>
<dbReference type="AlphaFoldDB" id="A0A917SZK8"/>
<dbReference type="Proteomes" id="UP000642070">
    <property type="component" value="Unassembled WGS sequence"/>
</dbReference>
<dbReference type="PANTHER" id="PTHR43477">
    <property type="entry name" value="DIHYDROANTICAPSIN 7-DEHYDROGENASE"/>
    <property type="match status" value="1"/>
</dbReference>
<dbReference type="CDD" id="cd05233">
    <property type="entry name" value="SDR_c"/>
    <property type="match status" value="1"/>
</dbReference>
<dbReference type="PROSITE" id="PS00061">
    <property type="entry name" value="ADH_SHORT"/>
    <property type="match status" value="1"/>
</dbReference>
<evidence type="ECO:0000256" key="1">
    <source>
        <dbReference type="ARBA" id="ARBA00006484"/>
    </source>
</evidence>
<dbReference type="InterPro" id="IPR051122">
    <property type="entry name" value="SDR_DHRS6-like"/>
</dbReference>
<evidence type="ECO:0000256" key="2">
    <source>
        <dbReference type="ARBA" id="ARBA00023002"/>
    </source>
</evidence>
<dbReference type="InterPro" id="IPR057326">
    <property type="entry name" value="KR_dom"/>
</dbReference>
<dbReference type="PRINTS" id="PR00080">
    <property type="entry name" value="SDRFAMILY"/>
</dbReference>
<dbReference type="InterPro" id="IPR020904">
    <property type="entry name" value="Sc_DH/Rdtase_CS"/>
</dbReference>
<dbReference type="InterPro" id="IPR036291">
    <property type="entry name" value="NAD(P)-bd_dom_sf"/>
</dbReference>
<protein>
    <submittedName>
        <fullName evidence="4">Short-chain dehydrogenase</fullName>
    </submittedName>
</protein>
<proteinExistence type="inferred from homology"/>
<dbReference type="RefSeq" id="WP_190247697.1">
    <property type="nucleotide sequence ID" value="NZ_BMPI01000001.1"/>
</dbReference>
<dbReference type="SUPFAM" id="SSF51735">
    <property type="entry name" value="NAD(P)-binding Rossmann-fold domains"/>
    <property type="match status" value="1"/>
</dbReference>
<reference evidence="4" key="1">
    <citation type="journal article" date="2014" name="Int. J. Syst. Evol. Microbiol.">
        <title>Complete genome sequence of Corynebacterium casei LMG S-19264T (=DSM 44701T), isolated from a smear-ripened cheese.</title>
        <authorList>
            <consortium name="US DOE Joint Genome Institute (JGI-PGF)"/>
            <person name="Walter F."/>
            <person name="Albersmeier A."/>
            <person name="Kalinowski J."/>
            <person name="Ruckert C."/>
        </authorList>
    </citation>
    <scope>NUCLEOTIDE SEQUENCE</scope>
    <source>
        <strain evidence="4">JCM 19831</strain>
    </source>
</reference>